<dbReference type="SUPFAM" id="SSF56024">
    <property type="entry name" value="Phospholipase D/nuclease"/>
    <property type="match status" value="2"/>
</dbReference>
<dbReference type="CDD" id="cd09128">
    <property type="entry name" value="PLDc_unchar1_2"/>
    <property type="match status" value="1"/>
</dbReference>
<sequence length="525" mass="55582">MGAVVPGAVAPSAGLAATPDTETVAGSTVSAPRIVEVYPNPARADDRGEYVRLRVPAGNWTLSDGESTVSVSADPGYLVVTGAPDALPNGTEGSVVAAPLSLANGGERLTLHEGTANGRRVDSVEYGSAPEGEPWLRGTDPPWRPVGYHPRDPASVGTANATAFVLPDAPGPPAATLRGADRRILLAGYTFESERATEELLAAERRGVRVRVLVDDAPVGGITDRQARLLDRLVAAGVEVHALGGPVARFRYHHAKYAVVDDTALVLTENWKPAGTGGADSRGWGVRLDSRAAADELASVFEHDAGWRDARPWDEYRTGRSFTAAAPADETYAQQFGPANVRVRNAIVLTAPGNAETGVVRVVDAATERVDVVQPTVEDGPMLTATRRAAERGVEVRILLSSAWYVREENEALAGRLNGWADRAGLPLEARLADPAGRYGKIHAKGVVADDVAVVGSLNWNPTSARENREVAVALRGPEVATYYREVFEADWRAGSDAVPRSLLLVGVGVAAATVLYARRRIEFA</sequence>
<evidence type="ECO:0000313" key="2">
    <source>
        <dbReference type="EMBL" id="QLG29411.1"/>
    </source>
</evidence>
<dbReference type="OrthoDB" id="31343at2157"/>
<feature type="domain" description="PLD phosphodiesterase" evidence="1">
    <location>
        <begin position="438"/>
        <end position="464"/>
    </location>
</feature>
<name>A0A7D5GK23_9EURY</name>
<dbReference type="PANTHER" id="PTHR21248:SF22">
    <property type="entry name" value="PHOSPHOLIPASE D"/>
    <property type="match status" value="1"/>
</dbReference>
<dbReference type="PANTHER" id="PTHR21248">
    <property type="entry name" value="CARDIOLIPIN SYNTHASE"/>
    <property type="match status" value="1"/>
</dbReference>
<dbReference type="AlphaFoldDB" id="A0A7D5GK23"/>
<keyword evidence="3" id="KW-1185">Reference proteome</keyword>
<evidence type="ECO:0000313" key="3">
    <source>
        <dbReference type="Proteomes" id="UP000509750"/>
    </source>
</evidence>
<dbReference type="GO" id="GO:0032049">
    <property type="term" value="P:cardiolipin biosynthetic process"/>
    <property type="evidence" value="ECO:0007669"/>
    <property type="project" value="UniProtKB-ARBA"/>
</dbReference>
<accession>A0A7D5GK23</accession>
<dbReference type="GO" id="GO:0030572">
    <property type="term" value="F:phosphatidyltransferase activity"/>
    <property type="evidence" value="ECO:0007669"/>
    <property type="project" value="UniProtKB-ARBA"/>
</dbReference>
<organism evidence="2 3">
    <name type="scientific">Halorarum halophilum</name>
    <dbReference type="NCBI Taxonomy" id="2743090"/>
    <lineage>
        <taxon>Archaea</taxon>
        <taxon>Methanobacteriati</taxon>
        <taxon>Methanobacteriota</taxon>
        <taxon>Stenosarchaea group</taxon>
        <taxon>Halobacteria</taxon>
        <taxon>Halobacteriales</taxon>
        <taxon>Haloferacaceae</taxon>
        <taxon>Halorarum</taxon>
    </lineage>
</organism>
<dbReference type="KEGG" id="halg:HUG10_03570"/>
<gene>
    <name evidence="2" type="ORF">HUG10_03570</name>
</gene>
<dbReference type="Proteomes" id="UP000509750">
    <property type="component" value="Chromosome"/>
</dbReference>
<dbReference type="Gene3D" id="3.30.870.10">
    <property type="entry name" value="Endonuclease Chain A"/>
    <property type="match status" value="2"/>
</dbReference>
<proteinExistence type="predicted"/>
<dbReference type="SMART" id="SM00155">
    <property type="entry name" value="PLDc"/>
    <property type="match status" value="2"/>
</dbReference>
<reference evidence="2 3" key="1">
    <citation type="submission" date="2020-07" db="EMBL/GenBank/DDBJ databases">
        <title>Gai3-2, isolated from salt lake.</title>
        <authorList>
            <person name="Cui H."/>
            <person name="Shi X."/>
        </authorList>
    </citation>
    <scope>NUCLEOTIDE SEQUENCE [LARGE SCALE GENOMIC DNA]</scope>
    <source>
        <strain evidence="2 3">Gai3-2</strain>
    </source>
</reference>
<evidence type="ECO:0000259" key="1">
    <source>
        <dbReference type="PROSITE" id="PS50035"/>
    </source>
</evidence>
<dbReference type="EMBL" id="CP058529">
    <property type="protein sequence ID" value="QLG29411.1"/>
    <property type="molecule type" value="Genomic_DNA"/>
</dbReference>
<dbReference type="InterPro" id="IPR001736">
    <property type="entry name" value="PLipase_D/transphosphatidylase"/>
</dbReference>
<dbReference type="PROSITE" id="PS50035">
    <property type="entry name" value="PLD"/>
    <property type="match status" value="1"/>
</dbReference>
<dbReference type="Pfam" id="PF13091">
    <property type="entry name" value="PLDc_2"/>
    <property type="match status" value="2"/>
</dbReference>
<dbReference type="InterPro" id="IPR025202">
    <property type="entry name" value="PLD-like_dom"/>
</dbReference>
<protein>
    <submittedName>
        <fullName evidence="2">Phospholipase</fullName>
    </submittedName>
</protein>